<keyword evidence="1" id="KW-0732">Signal</keyword>
<keyword evidence="2" id="KW-0378">Hydrolase</keyword>
<keyword evidence="3" id="KW-1185">Reference proteome</keyword>
<dbReference type="Pfam" id="PF13715">
    <property type="entry name" value="CarbopepD_reg_2"/>
    <property type="match status" value="1"/>
</dbReference>
<reference evidence="2" key="1">
    <citation type="submission" date="2020-10" db="EMBL/GenBank/DDBJ databases">
        <title>Mucilaginibacter mali sp. nov., isolated from rhizosphere soil of apple orchard.</title>
        <authorList>
            <person name="Lee J.-S."/>
            <person name="Kim H.S."/>
            <person name="Kim J.-S."/>
        </authorList>
    </citation>
    <scope>NUCLEOTIDE SEQUENCE</scope>
    <source>
        <strain evidence="2">KCTC 22746</strain>
    </source>
</reference>
<dbReference type="GO" id="GO:0004180">
    <property type="term" value="F:carboxypeptidase activity"/>
    <property type="evidence" value="ECO:0007669"/>
    <property type="project" value="UniProtKB-KW"/>
</dbReference>
<dbReference type="RefSeq" id="WP_194111029.1">
    <property type="nucleotide sequence ID" value="NZ_JADFFL010000003.1"/>
</dbReference>
<dbReference type="InterPro" id="IPR008969">
    <property type="entry name" value="CarboxyPept-like_regulatory"/>
</dbReference>
<evidence type="ECO:0000313" key="2">
    <source>
        <dbReference type="EMBL" id="MBE9661819.1"/>
    </source>
</evidence>
<dbReference type="EMBL" id="JADFFL010000003">
    <property type="protein sequence ID" value="MBE9661819.1"/>
    <property type="molecule type" value="Genomic_DNA"/>
</dbReference>
<name>A0A929PW59_9SPHI</name>
<dbReference type="AlphaFoldDB" id="A0A929PW59"/>
<evidence type="ECO:0000313" key="3">
    <source>
        <dbReference type="Proteomes" id="UP000622475"/>
    </source>
</evidence>
<sequence>MPALIHKHLIACIFALLLLPCVSSAQKIFEGQVLDKETEATIPGVTVILLKEKKGTQTNNRGYYKLLSTDTIATDTLQFTSVGYKTLKIAVSAYEPNMFVTLEVDVTQLKGVTITNSKKKIPQIHYFRMANIKTNDHNNPTLPFDAQYMFAVLAKAEKKHSRITSLKVGRRGFNDPNRPTGYAQFLLHILSVDATTGKPGQKIYTKQVIVEDNSMILDIDVSADNWVMDTDNFYIGVEWQRTPINERLVTGIDEIVWKTTAKGTQRLQDAPTYRMVYQPSLIAFINGKKYTAYYMNTPGNWQRYNLKISYMVMGTPVPYDTHIALSATLTY</sequence>
<proteinExistence type="predicted"/>
<feature type="chain" id="PRO_5037207571" evidence="1">
    <location>
        <begin position="26"/>
        <end position="331"/>
    </location>
</feature>
<feature type="signal peptide" evidence="1">
    <location>
        <begin position="1"/>
        <end position="25"/>
    </location>
</feature>
<organism evidence="2 3">
    <name type="scientific">Mucilaginibacter myungsuensis</name>
    <dbReference type="NCBI Taxonomy" id="649104"/>
    <lineage>
        <taxon>Bacteria</taxon>
        <taxon>Pseudomonadati</taxon>
        <taxon>Bacteroidota</taxon>
        <taxon>Sphingobacteriia</taxon>
        <taxon>Sphingobacteriales</taxon>
        <taxon>Sphingobacteriaceae</taxon>
        <taxon>Mucilaginibacter</taxon>
    </lineage>
</organism>
<dbReference type="Gene3D" id="2.60.40.1120">
    <property type="entry name" value="Carboxypeptidase-like, regulatory domain"/>
    <property type="match status" value="1"/>
</dbReference>
<dbReference type="SUPFAM" id="SSF49464">
    <property type="entry name" value="Carboxypeptidase regulatory domain-like"/>
    <property type="match status" value="1"/>
</dbReference>
<keyword evidence="2" id="KW-0121">Carboxypeptidase</keyword>
<gene>
    <name evidence="2" type="ORF">IRJ16_07975</name>
</gene>
<protein>
    <submittedName>
        <fullName evidence="2">Carboxypeptidase-like regulatory domain-containing protein</fullName>
    </submittedName>
</protein>
<dbReference type="Proteomes" id="UP000622475">
    <property type="component" value="Unassembled WGS sequence"/>
</dbReference>
<keyword evidence="2" id="KW-0645">Protease</keyword>
<accession>A0A929PW59</accession>
<comment type="caution">
    <text evidence="2">The sequence shown here is derived from an EMBL/GenBank/DDBJ whole genome shotgun (WGS) entry which is preliminary data.</text>
</comment>
<evidence type="ECO:0000256" key="1">
    <source>
        <dbReference type="SAM" id="SignalP"/>
    </source>
</evidence>